<dbReference type="GO" id="GO:0005852">
    <property type="term" value="C:eukaryotic translation initiation factor 3 complex"/>
    <property type="evidence" value="ECO:0007669"/>
    <property type="project" value="UniProtKB-UniRule"/>
</dbReference>
<organism evidence="9 10">
    <name type="scientific">Phellinidium pouzarii</name>
    <dbReference type="NCBI Taxonomy" id="167371"/>
    <lineage>
        <taxon>Eukaryota</taxon>
        <taxon>Fungi</taxon>
        <taxon>Dikarya</taxon>
        <taxon>Basidiomycota</taxon>
        <taxon>Agaricomycotina</taxon>
        <taxon>Agaricomycetes</taxon>
        <taxon>Hymenochaetales</taxon>
        <taxon>Hymenochaetaceae</taxon>
        <taxon>Phellinidium</taxon>
    </lineage>
</organism>
<feature type="compositionally biased region" description="Basic and acidic residues" evidence="7">
    <location>
        <begin position="1"/>
        <end position="12"/>
    </location>
</feature>
<dbReference type="SUPFAM" id="SSF54928">
    <property type="entry name" value="RNA-binding domain, RBD"/>
    <property type="match status" value="1"/>
</dbReference>
<dbReference type="Pfam" id="PF00076">
    <property type="entry name" value="RRM_1"/>
    <property type="match status" value="1"/>
</dbReference>
<evidence type="ECO:0000256" key="2">
    <source>
        <dbReference type="ARBA" id="ARBA00022540"/>
    </source>
</evidence>
<dbReference type="AlphaFoldDB" id="A0A4V3XBV0"/>
<dbReference type="InterPro" id="IPR024675">
    <property type="entry name" value="eIF3g_N"/>
</dbReference>
<evidence type="ECO:0000256" key="7">
    <source>
        <dbReference type="SAM" id="MobiDB-lite"/>
    </source>
</evidence>
<name>A0A4V3XBV0_9AGAM</name>
<feature type="region of interest" description="Disordered" evidence="7">
    <location>
        <begin position="1"/>
        <end position="33"/>
    </location>
</feature>
<comment type="caution">
    <text evidence="9">The sequence shown here is derived from an EMBL/GenBank/DDBJ whole genome shotgun (WGS) entry which is preliminary data.</text>
</comment>
<comment type="subunit">
    <text evidence="5">Component of the eukaryotic translation initiation factor 3 (eIF-3) complex.</text>
</comment>
<evidence type="ECO:0000256" key="5">
    <source>
        <dbReference type="HAMAP-Rule" id="MF_03006"/>
    </source>
</evidence>
<comment type="similarity">
    <text evidence="5">Belongs to the eIF-3 subunit G family.</text>
</comment>
<dbReference type="GO" id="GO:0001732">
    <property type="term" value="P:formation of cytoplasmic translation initiation complex"/>
    <property type="evidence" value="ECO:0007669"/>
    <property type="project" value="UniProtKB-UniRule"/>
</dbReference>
<keyword evidence="1 5" id="KW-0963">Cytoplasm</keyword>
<dbReference type="GO" id="GO:0003743">
    <property type="term" value="F:translation initiation factor activity"/>
    <property type="evidence" value="ECO:0007669"/>
    <property type="project" value="UniProtKB-UniRule"/>
</dbReference>
<dbReference type="InterPro" id="IPR000504">
    <property type="entry name" value="RRM_dom"/>
</dbReference>
<dbReference type="InterPro" id="IPR034240">
    <property type="entry name" value="eIF3G_RRM"/>
</dbReference>
<gene>
    <name evidence="5" type="primary">TIF35</name>
    <name evidence="9" type="ORF">EW145_g6307</name>
</gene>
<evidence type="ECO:0000256" key="1">
    <source>
        <dbReference type="ARBA" id="ARBA00022490"/>
    </source>
</evidence>
<dbReference type="GO" id="GO:0016282">
    <property type="term" value="C:eukaryotic 43S preinitiation complex"/>
    <property type="evidence" value="ECO:0007669"/>
    <property type="project" value="UniProtKB-UniRule"/>
</dbReference>
<evidence type="ECO:0000256" key="6">
    <source>
        <dbReference type="PROSITE-ProRule" id="PRU00176"/>
    </source>
</evidence>
<reference evidence="9 10" key="1">
    <citation type="submission" date="2019-02" db="EMBL/GenBank/DDBJ databases">
        <title>Genome sequencing of the rare red list fungi Phellinidium pouzarii.</title>
        <authorList>
            <person name="Buettner E."/>
            <person name="Kellner H."/>
        </authorList>
    </citation>
    <scope>NUCLEOTIDE SEQUENCE [LARGE SCALE GENOMIC DNA]</scope>
    <source>
        <strain evidence="9 10">DSM 108285</strain>
    </source>
</reference>
<dbReference type="InterPro" id="IPR035979">
    <property type="entry name" value="RBD_domain_sf"/>
</dbReference>
<proteinExistence type="inferred from homology"/>
<dbReference type="PROSITE" id="PS50102">
    <property type="entry name" value="RRM"/>
    <property type="match status" value="1"/>
</dbReference>
<dbReference type="HAMAP" id="MF_03006">
    <property type="entry name" value="eIF3g"/>
    <property type="match status" value="1"/>
</dbReference>
<evidence type="ECO:0000256" key="4">
    <source>
        <dbReference type="ARBA" id="ARBA00022917"/>
    </source>
</evidence>
<dbReference type="InterPro" id="IPR012677">
    <property type="entry name" value="Nucleotide-bd_a/b_plait_sf"/>
</dbReference>
<dbReference type="EMBL" id="SGPK01000462">
    <property type="protein sequence ID" value="THH03373.1"/>
    <property type="molecule type" value="Genomic_DNA"/>
</dbReference>
<sequence>MAPSTAEKHSWADDIDEFVQPSSQKPQEPVDDNSIISIVEYSVNDEGKKVKITKRIRRTLQKAVVEHAVAERKGWAKFGQERGKKSGPDRATTTVGENVALKISAGNKMTEPEPTPEENIKAELTRSGAGKVLCRICKGDHFTTRCPFKDSLAGLDDAPPMGDEDLIAPTAPAVGGKYVPPSMRSGAGARMGESMGRGSGGRDDLPTLRVTNVSEDTTDQDLRDLFSNFGRVVRVYIGRDRETGQGKGYAFVSFEDRMDASRALEKVNGMGYDNLILNCQWSQPRT</sequence>
<dbReference type="Gene3D" id="3.30.70.330">
    <property type="match status" value="1"/>
</dbReference>
<dbReference type="PIRSF" id="PIRSF037949">
    <property type="entry name" value="Transl_init_eIF-3_RNA-bind"/>
    <property type="match status" value="1"/>
</dbReference>
<evidence type="ECO:0000313" key="9">
    <source>
        <dbReference type="EMBL" id="THH03373.1"/>
    </source>
</evidence>
<evidence type="ECO:0000256" key="3">
    <source>
        <dbReference type="ARBA" id="ARBA00022884"/>
    </source>
</evidence>
<dbReference type="CDD" id="cd12408">
    <property type="entry name" value="RRM_eIF3G_like"/>
    <property type="match status" value="1"/>
</dbReference>
<dbReference type="OrthoDB" id="639027at2759"/>
<accession>A0A4V3XBV0</accession>
<dbReference type="CDD" id="cd12933">
    <property type="entry name" value="eIF3G"/>
    <property type="match status" value="1"/>
</dbReference>
<keyword evidence="10" id="KW-1185">Reference proteome</keyword>
<keyword evidence="2 5" id="KW-0396">Initiation factor</keyword>
<evidence type="ECO:0000259" key="8">
    <source>
        <dbReference type="PROSITE" id="PS50102"/>
    </source>
</evidence>
<comment type="subcellular location">
    <subcellularLocation>
        <location evidence="5">Cytoplasm</location>
    </subcellularLocation>
</comment>
<feature type="domain" description="RRM" evidence="8">
    <location>
        <begin position="206"/>
        <end position="284"/>
    </location>
</feature>
<keyword evidence="3 6" id="KW-0694">RNA-binding</keyword>
<dbReference type="GO" id="GO:0003723">
    <property type="term" value="F:RNA binding"/>
    <property type="evidence" value="ECO:0007669"/>
    <property type="project" value="UniProtKB-UniRule"/>
</dbReference>
<keyword evidence="4 5" id="KW-0648">Protein biosynthesis</keyword>
<dbReference type="Pfam" id="PF12353">
    <property type="entry name" value="eIF3g"/>
    <property type="match status" value="1"/>
</dbReference>
<dbReference type="Proteomes" id="UP000308199">
    <property type="component" value="Unassembled WGS sequence"/>
</dbReference>
<dbReference type="GO" id="GO:0033290">
    <property type="term" value="C:eukaryotic 48S preinitiation complex"/>
    <property type="evidence" value="ECO:0007669"/>
    <property type="project" value="UniProtKB-UniRule"/>
</dbReference>
<dbReference type="SMART" id="SM00360">
    <property type="entry name" value="RRM"/>
    <property type="match status" value="1"/>
</dbReference>
<protein>
    <recommendedName>
        <fullName evidence="5">Eukaryotic translation initiation factor 3 subunit G</fullName>
        <shortName evidence="5">eIF3g</shortName>
    </recommendedName>
    <alternativeName>
        <fullName evidence="5">Eukaryotic translation initiation factor 3 RNA-binding subunit</fullName>
        <shortName evidence="5">eIF-3 RNA-binding subunit</shortName>
    </alternativeName>
    <alternativeName>
        <fullName evidence="5">Translation initiation factor eIF3 p33 subunit homolog</fullName>
        <shortName evidence="5">eIF3 p33 homolog</shortName>
    </alternativeName>
</protein>
<comment type="function">
    <text evidence="5">RNA-binding component of the eukaryotic translation initiation factor 3 (eIF-3) complex, which is involved in protein synthesis of a specialized repertoire of mRNAs and, together with other initiation factors, stimulates binding of mRNA and methionyl-tRNAi to the 40S ribosome. The eIF-3 complex specifically targets and initiates translation of a subset of mRNAs involved in cell proliferation. This subunit can bind 18S rRNA.</text>
</comment>
<dbReference type="InterPro" id="IPR017334">
    <property type="entry name" value="eIF3_g"/>
</dbReference>
<dbReference type="PANTHER" id="PTHR10352">
    <property type="entry name" value="EUKARYOTIC TRANSLATION INITIATION FACTOR 3 SUBUNIT G"/>
    <property type="match status" value="1"/>
</dbReference>
<evidence type="ECO:0000313" key="10">
    <source>
        <dbReference type="Proteomes" id="UP000308199"/>
    </source>
</evidence>